<sequence length="360" mass="36851">MTIWLAIAAMTAAAIFAVLLPLSRPTPAAAAEMDVAVYKDQLAEIGRDAEAGLIGAAEAEAARVEVSRRLIAASERVAAVVGEGATRRRRMVAVGAILVIPAVAALAYGLKGQPGYSGQPLAERQRAAPAPTDMAGLIARIEAHLAANPGDGRGWEVVAPVYLRLGRLPDAVRARSNALRILGATADREADLAEAQTLAAGGVVTAEAKAGFERAVALGPGHPKAGYFIGLAAEQDGRTEEARSAWAKLVAEAPAGAPWIGLLQSEIARLGGTPAPAAAPAPPPAAPPDIRAMVDGLAARLASDGSDFEGWMRLVRSYVVLGEAAKAREAAANARQRFAGEADKIGRLDGLVSELGIGGS</sequence>
<evidence type="ECO:0000313" key="6">
    <source>
        <dbReference type="Proteomes" id="UP000237889"/>
    </source>
</evidence>
<keyword evidence="3" id="KW-0472">Membrane</keyword>
<dbReference type="AlphaFoldDB" id="A0A2S0NHD1"/>
<reference evidence="5 6" key="1">
    <citation type="submission" date="2018-03" db="EMBL/GenBank/DDBJ databases">
        <title>Genome sequencing of Phreatobacter sp.</title>
        <authorList>
            <person name="Kim S.-J."/>
            <person name="Heo J."/>
            <person name="Kwon S.-W."/>
        </authorList>
    </citation>
    <scope>NUCLEOTIDE SEQUENCE [LARGE SCALE GENOMIC DNA]</scope>
    <source>
        <strain evidence="5 6">S-12</strain>
    </source>
</reference>
<dbReference type="InterPro" id="IPR017560">
    <property type="entry name" value="Cyt_c_biogenesis_CcmI"/>
</dbReference>
<dbReference type="SUPFAM" id="SSF48452">
    <property type="entry name" value="TPR-like"/>
    <property type="match status" value="1"/>
</dbReference>
<evidence type="ECO:0000256" key="4">
    <source>
        <dbReference type="SAM" id="SignalP"/>
    </source>
</evidence>
<dbReference type="EMBL" id="CP027668">
    <property type="protein sequence ID" value="AVO47497.1"/>
    <property type="molecule type" value="Genomic_DNA"/>
</dbReference>
<keyword evidence="2" id="KW-0201">Cytochrome c-type biogenesis</keyword>
<dbReference type="Gene3D" id="1.25.40.10">
    <property type="entry name" value="Tetratricopeptide repeat domain"/>
    <property type="match status" value="1"/>
</dbReference>
<dbReference type="OrthoDB" id="9815847at2"/>
<dbReference type="RefSeq" id="WP_106750867.1">
    <property type="nucleotide sequence ID" value="NZ_CP027668.1"/>
</dbReference>
<name>A0A2S0NHD1_9HYPH</name>
<dbReference type="PANTHER" id="PTHR47870:SF1">
    <property type="entry name" value="CYTOCHROME C-TYPE BIOGENESIS PROTEIN CCMH"/>
    <property type="match status" value="1"/>
</dbReference>
<organism evidence="5 6">
    <name type="scientific">Phreatobacter cathodiphilus</name>
    <dbReference type="NCBI Taxonomy" id="1868589"/>
    <lineage>
        <taxon>Bacteria</taxon>
        <taxon>Pseudomonadati</taxon>
        <taxon>Pseudomonadota</taxon>
        <taxon>Alphaproteobacteria</taxon>
        <taxon>Hyphomicrobiales</taxon>
        <taxon>Phreatobacteraceae</taxon>
        <taxon>Phreatobacter</taxon>
    </lineage>
</organism>
<feature type="signal peptide" evidence="4">
    <location>
        <begin position="1"/>
        <end position="30"/>
    </location>
</feature>
<evidence type="ECO:0000256" key="2">
    <source>
        <dbReference type="ARBA" id="ARBA00022748"/>
    </source>
</evidence>
<feature type="transmembrane region" description="Helical" evidence="3">
    <location>
        <begin position="91"/>
        <end position="110"/>
    </location>
</feature>
<evidence type="ECO:0000256" key="3">
    <source>
        <dbReference type="SAM" id="Phobius"/>
    </source>
</evidence>
<keyword evidence="4" id="KW-0732">Signal</keyword>
<protein>
    <submittedName>
        <fullName evidence="5">C-type cytochrome biogenesis protein CcmI</fullName>
    </submittedName>
</protein>
<gene>
    <name evidence="5" type="primary">ccmI</name>
    <name evidence="5" type="ORF">C6569_02810</name>
</gene>
<dbReference type="PANTHER" id="PTHR47870">
    <property type="entry name" value="CYTOCHROME C-TYPE BIOGENESIS PROTEIN CCMH"/>
    <property type="match status" value="1"/>
</dbReference>
<dbReference type="NCBIfam" id="TIGR03142">
    <property type="entry name" value="cytochro_ccmI"/>
    <property type="match status" value="1"/>
</dbReference>
<keyword evidence="3" id="KW-1133">Transmembrane helix</keyword>
<dbReference type="KEGG" id="phr:C6569_02810"/>
<evidence type="ECO:0000256" key="1">
    <source>
        <dbReference type="ARBA" id="ARBA00004196"/>
    </source>
</evidence>
<dbReference type="Proteomes" id="UP000237889">
    <property type="component" value="Chromosome"/>
</dbReference>
<feature type="chain" id="PRO_5015571013" evidence="4">
    <location>
        <begin position="31"/>
        <end position="360"/>
    </location>
</feature>
<accession>A0A2S0NHD1</accession>
<dbReference type="InterPro" id="IPR051263">
    <property type="entry name" value="C-type_cytochrome_biogenesis"/>
</dbReference>
<dbReference type="GO" id="GO:0030313">
    <property type="term" value="C:cell envelope"/>
    <property type="evidence" value="ECO:0007669"/>
    <property type="project" value="UniProtKB-SubCell"/>
</dbReference>
<dbReference type="GO" id="GO:0017004">
    <property type="term" value="P:cytochrome complex assembly"/>
    <property type="evidence" value="ECO:0007669"/>
    <property type="project" value="UniProtKB-KW"/>
</dbReference>
<evidence type="ECO:0000313" key="5">
    <source>
        <dbReference type="EMBL" id="AVO47497.1"/>
    </source>
</evidence>
<proteinExistence type="predicted"/>
<comment type="subcellular location">
    <subcellularLocation>
        <location evidence="1">Cell envelope</location>
    </subcellularLocation>
</comment>
<dbReference type="InterPro" id="IPR011990">
    <property type="entry name" value="TPR-like_helical_dom_sf"/>
</dbReference>
<keyword evidence="6" id="KW-1185">Reference proteome</keyword>
<keyword evidence="3" id="KW-0812">Transmembrane</keyword>